<dbReference type="RefSeq" id="WP_119480041.1">
    <property type="nucleotide sequence ID" value="NZ_JBKIXG010000003.1"/>
</dbReference>
<dbReference type="Pfam" id="PF11368">
    <property type="entry name" value="DUF3169"/>
    <property type="match status" value="1"/>
</dbReference>
<dbReference type="AlphaFoldDB" id="A0A3A0HCU8"/>
<evidence type="ECO:0000313" key="1">
    <source>
        <dbReference type="EMBL" id="RIL41613.1"/>
    </source>
</evidence>
<gene>
    <name evidence="1" type="ORF">BUZ01_11815</name>
</gene>
<organism evidence="1 2">
    <name type="scientific">Staphylococcus gallinarum</name>
    <dbReference type="NCBI Taxonomy" id="1293"/>
    <lineage>
        <taxon>Bacteria</taxon>
        <taxon>Bacillati</taxon>
        <taxon>Bacillota</taxon>
        <taxon>Bacilli</taxon>
        <taxon>Bacillales</taxon>
        <taxon>Staphylococcaceae</taxon>
        <taxon>Staphylococcus</taxon>
    </lineage>
</organism>
<name>A0A3A0HCU8_STAGA</name>
<dbReference type="InterPro" id="IPR021509">
    <property type="entry name" value="DUF3169"/>
</dbReference>
<dbReference type="Proteomes" id="UP000283576">
    <property type="component" value="Unassembled WGS sequence"/>
</dbReference>
<dbReference type="EMBL" id="QXRZ01000009">
    <property type="protein sequence ID" value="RIL41613.1"/>
    <property type="molecule type" value="Genomic_DNA"/>
</dbReference>
<protein>
    <submittedName>
        <fullName evidence="1">DUF3169 family protein</fullName>
    </submittedName>
</protein>
<reference evidence="1 2" key="1">
    <citation type="journal article" date="2016" name="Front. Microbiol.">
        <title>Comprehensive Phylogenetic Analysis of Bovine Non-aureus Staphylococci Species Based on Whole-Genome Sequencing.</title>
        <authorList>
            <person name="Naushad S."/>
            <person name="Barkema H.W."/>
            <person name="Luby C."/>
            <person name="Condas L.A."/>
            <person name="Nobrega D.B."/>
            <person name="Carson D.A."/>
            <person name="De Buck J."/>
        </authorList>
    </citation>
    <scope>NUCLEOTIDE SEQUENCE [LARGE SCALE GENOMIC DNA]</scope>
    <source>
        <strain evidence="1 2">SNUC 1388</strain>
    </source>
</reference>
<evidence type="ECO:0000313" key="2">
    <source>
        <dbReference type="Proteomes" id="UP000283576"/>
    </source>
</evidence>
<proteinExistence type="predicted"/>
<sequence length="239" mass="27504">MKLKRYLVFVLIGAVVGGIIGFCFGMFEDRNLFEIVKFTSNQIVIIISIIASVINIVLTFLLYKVQQQALKYKSLMETDINDQQADDYEKLTSLKFMRTSTIYYIQILVSLITIFILALGNASNAYIVWAIIPFIITIIPSLMLGFFVRKYDSRMPKQGEKQYTEKVLKIMDEGERHITLVSMYKVYHINISLLIIAALFLGLFSIISGINQTIGLFMLIILFCYNAFGYLLKVKKFYK</sequence>
<accession>A0A3A0HCU8</accession>
<comment type="caution">
    <text evidence="1">The sequence shown here is derived from an EMBL/GenBank/DDBJ whole genome shotgun (WGS) entry which is preliminary data.</text>
</comment>